<dbReference type="Pfam" id="PF13912">
    <property type="entry name" value="zf-C2H2_6"/>
    <property type="match status" value="1"/>
</dbReference>
<feature type="domain" description="C2H2-type" evidence="12">
    <location>
        <begin position="415"/>
        <end position="438"/>
    </location>
</feature>
<name>A0AAD9R4Z4_ACRCE</name>
<evidence type="ECO:0000256" key="4">
    <source>
        <dbReference type="ARBA" id="ARBA00022737"/>
    </source>
</evidence>
<comment type="similarity">
    <text evidence="2">Belongs to the krueppel C2H2-type zinc-finger protein family.</text>
</comment>
<feature type="domain" description="C2H2-type" evidence="12">
    <location>
        <begin position="103"/>
        <end position="130"/>
    </location>
</feature>
<keyword evidence="5 11" id="KW-0863">Zinc-finger</keyword>
<evidence type="ECO:0000256" key="5">
    <source>
        <dbReference type="ARBA" id="ARBA00022771"/>
    </source>
</evidence>
<feature type="domain" description="C2H2-type" evidence="12">
    <location>
        <begin position="275"/>
        <end position="302"/>
    </location>
</feature>
<evidence type="ECO:0000259" key="12">
    <source>
        <dbReference type="PROSITE" id="PS50157"/>
    </source>
</evidence>
<evidence type="ECO:0000256" key="6">
    <source>
        <dbReference type="ARBA" id="ARBA00022833"/>
    </source>
</evidence>
<dbReference type="FunFam" id="3.30.160.60:FF:000202">
    <property type="entry name" value="Zinc finger protein 574"/>
    <property type="match status" value="1"/>
</dbReference>
<comment type="subcellular location">
    <subcellularLocation>
        <location evidence="1">Nucleus</location>
    </subcellularLocation>
</comment>
<dbReference type="PANTHER" id="PTHR23226">
    <property type="entry name" value="ZINC FINGER AND SCAN DOMAIN-CONTAINING"/>
    <property type="match status" value="1"/>
</dbReference>
<keyword evidence="3" id="KW-0479">Metal-binding</keyword>
<dbReference type="Pfam" id="PF00096">
    <property type="entry name" value="zf-C2H2"/>
    <property type="match status" value="9"/>
</dbReference>
<keyword evidence="9" id="KW-0804">Transcription</keyword>
<dbReference type="PROSITE" id="PS50157">
    <property type="entry name" value="ZINC_FINGER_C2H2_2"/>
    <property type="match status" value="15"/>
</dbReference>
<feature type="domain" description="C2H2-type" evidence="12">
    <location>
        <begin position="131"/>
        <end position="158"/>
    </location>
</feature>
<comment type="caution">
    <text evidence="13">The sequence shown here is derived from an EMBL/GenBank/DDBJ whole genome shotgun (WGS) entry which is preliminary data.</text>
</comment>
<sequence length="677" mass="77319">MEDQTQPVISYSGSFNVADQFQNDSFSGKVTSGQPNKGSNRASAYCYQCSSCDKAFMYKSKLLLHQVSHSNARPYKCPNCDKTYKRESELIVHQRVHTGERPYSCTKCEKAFKTRSELVVHDRYHTGERPYKCTHCDKSFRTASELGVHKRVTTGERHFKCAKCKKTFFRQSDLTLHERKHCTERPHNCNQCAKTFATEFDLKRHAKGHKVVMVVKSKVDVQPSKKNDSLEAHETTRITPEAEPLKQPAAACLLDLKSQGERKSANEIHSTKKLYKCSQCDKSFAFKSKLFQHWVTHTGERPYRCNQCNKSYGRKSELVVHQRIHTGEKPFKCTTCEKCFKTTSELIVHCRTHTGEKPYKCSFCGKKFKTASELGVHRRSHIGDKPFLCSRCDMSFTRMSDLTLHKKFHLVDLPFKCHLCIMAFRSSSELASHQELHSVILHNNTKLNKSSSADAKHVAQGHALPQEPISADKTLSLVPGMKMAQLAVSEEGTAHAKHANAEQANVKVHDNEPDLDIEKLMKIVSKPFKCSECSKAFVSTTELAGHVRIHTGERPFKCPLCDNCYRTQSSLSVHVRSHPRKLYKCSYCEVTCPTLSLLHDHSMLHYSEKRAGYYQNNDHCKEEPMVTTASKELLKCWVCQEEYHEQEALDRHISLHKDRSKTLELCVNKLKSSFGEK</sequence>
<dbReference type="FunFam" id="3.30.160.60:FF:000690">
    <property type="entry name" value="Zinc finger protein 354C"/>
    <property type="match status" value="1"/>
</dbReference>
<feature type="domain" description="C2H2-type" evidence="12">
    <location>
        <begin position="528"/>
        <end position="555"/>
    </location>
</feature>
<evidence type="ECO:0000256" key="10">
    <source>
        <dbReference type="ARBA" id="ARBA00023242"/>
    </source>
</evidence>
<dbReference type="FunFam" id="3.30.160.60:FF:000295">
    <property type="entry name" value="zinc finger protein 19"/>
    <property type="match status" value="1"/>
</dbReference>
<dbReference type="FunFam" id="3.30.160.60:FF:002343">
    <property type="entry name" value="Zinc finger protein 33A"/>
    <property type="match status" value="1"/>
</dbReference>
<dbReference type="EMBL" id="JARQWQ010000003">
    <property type="protein sequence ID" value="KAK2572935.1"/>
    <property type="molecule type" value="Genomic_DNA"/>
</dbReference>
<dbReference type="InterPro" id="IPR013087">
    <property type="entry name" value="Znf_C2H2_type"/>
</dbReference>
<dbReference type="GO" id="GO:0000122">
    <property type="term" value="P:negative regulation of transcription by RNA polymerase II"/>
    <property type="evidence" value="ECO:0007669"/>
    <property type="project" value="UniProtKB-ARBA"/>
</dbReference>
<feature type="domain" description="C2H2-type" evidence="12">
    <location>
        <begin position="359"/>
        <end position="386"/>
    </location>
</feature>
<dbReference type="GO" id="GO:0008270">
    <property type="term" value="F:zinc ion binding"/>
    <property type="evidence" value="ECO:0007669"/>
    <property type="project" value="UniProtKB-KW"/>
</dbReference>
<dbReference type="GO" id="GO:0000978">
    <property type="term" value="F:RNA polymerase II cis-regulatory region sequence-specific DNA binding"/>
    <property type="evidence" value="ECO:0007669"/>
    <property type="project" value="TreeGrafter"/>
</dbReference>
<accession>A0AAD9R4Z4</accession>
<keyword evidence="6" id="KW-0862">Zinc</keyword>
<dbReference type="InterPro" id="IPR036236">
    <property type="entry name" value="Znf_C2H2_sf"/>
</dbReference>
<evidence type="ECO:0000256" key="9">
    <source>
        <dbReference type="ARBA" id="ARBA00023163"/>
    </source>
</evidence>
<dbReference type="GO" id="GO:0032502">
    <property type="term" value="P:developmental process"/>
    <property type="evidence" value="ECO:0007669"/>
    <property type="project" value="UniProtKB-ARBA"/>
</dbReference>
<evidence type="ECO:0000256" key="2">
    <source>
        <dbReference type="ARBA" id="ARBA00006991"/>
    </source>
</evidence>
<keyword evidence="8" id="KW-0238">DNA-binding</keyword>
<gene>
    <name evidence="13" type="ORF">P5673_001950</name>
</gene>
<keyword evidence="10" id="KW-0539">Nucleus</keyword>
<dbReference type="FunFam" id="3.30.160.60:FF:000912">
    <property type="entry name" value="Zinc finger protein 660"/>
    <property type="match status" value="1"/>
</dbReference>
<feature type="domain" description="C2H2-type" evidence="12">
    <location>
        <begin position="159"/>
        <end position="186"/>
    </location>
</feature>
<evidence type="ECO:0000256" key="3">
    <source>
        <dbReference type="ARBA" id="ARBA00022723"/>
    </source>
</evidence>
<dbReference type="FunFam" id="3.30.160.60:FF:001465">
    <property type="entry name" value="Zinc finger protein 560"/>
    <property type="match status" value="2"/>
</dbReference>
<evidence type="ECO:0000313" key="13">
    <source>
        <dbReference type="EMBL" id="KAK2572935.1"/>
    </source>
</evidence>
<evidence type="ECO:0000256" key="7">
    <source>
        <dbReference type="ARBA" id="ARBA00023015"/>
    </source>
</evidence>
<dbReference type="PANTHER" id="PTHR23226:SF371">
    <property type="entry name" value="ZINC FINGER PROTEIN 112-LIKE PROTEIN"/>
    <property type="match status" value="1"/>
</dbReference>
<dbReference type="SUPFAM" id="SSF57667">
    <property type="entry name" value="beta-beta-alpha zinc fingers"/>
    <property type="match status" value="7"/>
</dbReference>
<feature type="domain" description="C2H2-type" evidence="12">
    <location>
        <begin position="47"/>
        <end position="74"/>
    </location>
</feature>
<proteinExistence type="inferred from homology"/>
<feature type="domain" description="C2H2-type" evidence="12">
    <location>
        <begin position="331"/>
        <end position="358"/>
    </location>
</feature>
<organism evidence="13 14">
    <name type="scientific">Acropora cervicornis</name>
    <name type="common">Staghorn coral</name>
    <dbReference type="NCBI Taxonomy" id="6130"/>
    <lineage>
        <taxon>Eukaryota</taxon>
        <taxon>Metazoa</taxon>
        <taxon>Cnidaria</taxon>
        <taxon>Anthozoa</taxon>
        <taxon>Hexacorallia</taxon>
        <taxon>Scleractinia</taxon>
        <taxon>Astrocoeniina</taxon>
        <taxon>Acroporidae</taxon>
        <taxon>Acropora</taxon>
    </lineage>
</organism>
<feature type="domain" description="C2H2-type" evidence="12">
    <location>
        <begin position="75"/>
        <end position="102"/>
    </location>
</feature>
<dbReference type="PROSITE" id="PS00028">
    <property type="entry name" value="ZINC_FINGER_C2H2_1"/>
    <property type="match status" value="15"/>
</dbReference>
<evidence type="ECO:0000256" key="11">
    <source>
        <dbReference type="PROSITE-ProRule" id="PRU00042"/>
    </source>
</evidence>
<evidence type="ECO:0000256" key="1">
    <source>
        <dbReference type="ARBA" id="ARBA00004123"/>
    </source>
</evidence>
<keyword evidence="7" id="KW-0805">Transcription regulation</keyword>
<dbReference type="FunFam" id="3.30.160.60:FF:000062">
    <property type="entry name" value="RB-associated KRAB zinc finger protein-like"/>
    <property type="match status" value="1"/>
</dbReference>
<feature type="domain" description="C2H2-type" evidence="12">
    <location>
        <begin position="556"/>
        <end position="578"/>
    </location>
</feature>
<dbReference type="GO" id="GO:0005634">
    <property type="term" value="C:nucleus"/>
    <property type="evidence" value="ECO:0007669"/>
    <property type="project" value="UniProtKB-SubCell"/>
</dbReference>
<dbReference type="Proteomes" id="UP001249851">
    <property type="component" value="Unassembled WGS sequence"/>
</dbReference>
<dbReference type="SMART" id="SM00355">
    <property type="entry name" value="ZnF_C2H2"/>
    <property type="match status" value="16"/>
</dbReference>
<keyword evidence="14" id="KW-1185">Reference proteome</keyword>
<dbReference type="AlphaFoldDB" id="A0AAD9R4Z4"/>
<evidence type="ECO:0000256" key="8">
    <source>
        <dbReference type="ARBA" id="ARBA00023125"/>
    </source>
</evidence>
<keyword evidence="4" id="KW-0677">Repeat</keyword>
<dbReference type="GO" id="GO:0000981">
    <property type="term" value="F:DNA-binding transcription factor activity, RNA polymerase II-specific"/>
    <property type="evidence" value="ECO:0007669"/>
    <property type="project" value="TreeGrafter"/>
</dbReference>
<protein>
    <submittedName>
        <fullName evidence="13">Zinc finger protein 271</fullName>
    </submittedName>
</protein>
<evidence type="ECO:0000313" key="14">
    <source>
        <dbReference type="Proteomes" id="UP001249851"/>
    </source>
</evidence>
<feature type="domain" description="C2H2-type" evidence="12">
    <location>
        <begin position="387"/>
        <end position="414"/>
    </location>
</feature>
<reference evidence="13" key="2">
    <citation type="journal article" date="2023" name="Science">
        <title>Genomic signatures of disease resistance in endangered staghorn corals.</title>
        <authorList>
            <person name="Vollmer S.V."/>
            <person name="Selwyn J.D."/>
            <person name="Despard B.A."/>
            <person name="Roesel C.L."/>
        </authorList>
    </citation>
    <scope>NUCLEOTIDE SEQUENCE</scope>
    <source>
        <strain evidence="13">K2</strain>
    </source>
</reference>
<feature type="domain" description="C2H2-type" evidence="12">
    <location>
        <begin position="187"/>
        <end position="209"/>
    </location>
</feature>
<dbReference type="FunFam" id="3.30.160.60:FF:000446">
    <property type="entry name" value="Zinc finger protein"/>
    <property type="match status" value="2"/>
</dbReference>
<dbReference type="FunFam" id="3.30.160.60:FF:001530">
    <property type="entry name" value="Zinc finger protein 268"/>
    <property type="match status" value="1"/>
</dbReference>
<reference evidence="13" key="1">
    <citation type="journal article" date="2023" name="G3 (Bethesda)">
        <title>Whole genome assembly and annotation of the endangered Caribbean coral Acropora cervicornis.</title>
        <authorList>
            <person name="Selwyn J.D."/>
            <person name="Vollmer S.V."/>
        </authorList>
    </citation>
    <scope>NUCLEOTIDE SEQUENCE</scope>
    <source>
        <strain evidence="13">K2</strain>
    </source>
</reference>
<feature type="domain" description="C2H2-type" evidence="12">
    <location>
        <begin position="583"/>
        <end position="610"/>
    </location>
</feature>
<dbReference type="Gene3D" id="3.30.160.60">
    <property type="entry name" value="Classic Zinc Finger"/>
    <property type="match status" value="13"/>
</dbReference>
<feature type="domain" description="C2H2-type" evidence="12">
    <location>
        <begin position="303"/>
        <end position="330"/>
    </location>
</feature>